<keyword evidence="2" id="KW-0676">Redox-active center</keyword>
<dbReference type="Gene3D" id="3.40.30.10">
    <property type="entry name" value="Glutaredoxin"/>
    <property type="match status" value="1"/>
</dbReference>
<dbReference type="InterPro" id="IPR012336">
    <property type="entry name" value="Thioredoxin-like_fold"/>
</dbReference>
<dbReference type="InterPro" id="IPR005243">
    <property type="entry name" value="THIRX-like_proc"/>
</dbReference>
<evidence type="ECO:0000256" key="1">
    <source>
        <dbReference type="PIRSR" id="PIRSR037031-50"/>
    </source>
</evidence>
<organism evidence="4 5">
    <name type="scientific">BD1-7 clade bacterium</name>
    <dbReference type="NCBI Taxonomy" id="2029982"/>
    <lineage>
        <taxon>Bacteria</taxon>
        <taxon>Pseudomonadati</taxon>
        <taxon>Pseudomonadota</taxon>
        <taxon>Gammaproteobacteria</taxon>
        <taxon>Cellvibrionales</taxon>
        <taxon>Spongiibacteraceae</taxon>
        <taxon>BD1-7 clade</taxon>
    </lineage>
</organism>
<keyword evidence="2" id="KW-1015">Disulfide bond</keyword>
<reference evidence="4 5" key="1">
    <citation type="submission" date="2019-11" db="EMBL/GenBank/DDBJ databases">
        <authorList>
            <person name="Holert J."/>
        </authorList>
    </citation>
    <scope>NUCLEOTIDE SEQUENCE [LARGE SCALE GENOMIC DNA]</scope>
    <source>
        <strain evidence="4">SB11_3</strain>
    </source>
</reference>
<feature type="active site" description="Nucleophile" evidence="1">
    <location>
        <position position="14"/>
    </location>
</feature>
<dbReference type="Proteomes" id="UP000441399">
    <property type="component" value="Unassembled WGS sequence"/>
</dbReference>
<proteinExistence type="predicted"/>
<dbReference type="AlphaFoldDB" id="A0A5S9PL96"/>
<feature type="domain" description="Thioredoxin-like fold" evidence="3">
    <location>
        <begin position="3"/>
        <end position="76"/>
    </location>
</feature>
<dbReference type="Pfam" id="PF13192">
    <property type="entry name" value="Thioredoxin_3"/>
    <property type="match status" value="1"/>
</dbReference>
<dbReference type="PIRSF" id="PIRSF037031">
    <property type="entry name" value="Redox_disulphide_2"/>
    <property type="match status" value="1"/>
</dbReference>
<keyword evidence="5" id="KW-1185">Reference proteome</keyword>
<feature type="active site" description="Nucleophile" evidence="1">
    <location>
        <position position="11"/>
    </location>
</feature>
<accession>A0A5S9PL96</accession>
<dbReference type="EMBL" id="CACSIO010000012">
    <property type="protein sequence ID" value="CAA0104807.1"/>
    <property type="molecule type" value="Genomic_DNA"/>
</dbReference>
<dbReference type="SUPFAM" id="SSF52833">
    <property type="entry name" value="Thioredoxin-like"/>
    <property type="match status" value="1"/>
</dbReference>
<dbReference type="PANTHER" id="PTHR36450:SF1">
    <property type="entry name" value="THIOREDOXIN"/>
    <property type="match status" value="1"/>
</dbReference>
<dbReference type="InterPro" id="IPR036249">
    <property type="entry name" value="Thioredoxin-like_sf"/>
</dbReference>
<dbReference type="PANTHER" id="PTHR36450">
    <property type="entry name" value="THIOREDOXIN"/>
    <property type="match status" value="1"/>
</dbReference>
<feature type="disulfide bond" description="Redox-active" evidence="2">
    <location>
        <begin position="11"/>
        <end position="14"/>
    </location>
</feature>
<evidence type="ECO:0000256" key="2">
    <source>
        <dbReference type="PIRSR" id="PIRSR037031-51"/>
    </source>
</evidence>
<sequence>MLTIKVLGTGCKKCLRVYDIIDTTRSSLSVETELQKEENAQVIMQYRVMKTPAVVVDEKVVFSGNVPAADDVKSWF</sequence>
<dbReference type="NCBIfam" id="TIGR00412">
    <property type="entry name" value="redox_disulf_2"/>
    <property type="match status" value="1"/>
</dbReference>
<name>A0A5S9PL96_9GAMM</name>
<dbReference type="OrthoDB" id="9800630at2"/>
<evidence type="ECO:0000313" key="4">
    <source>
        <dbReference type="EMBL" id="CAA0104807.1"/>
    </source>
</evidence>
<evidence type="ECO:0000259" key="3">
    <source>
        <dbReference type="Pfam" id="PF13192"/>
    </source>
</evidence>
<evidence type="ECO:0000313" key="5">
    <source>
        <dbReference type="Proteomes" id="UP000441399"/>
    </source>
</evidence>
<gene>
    <name evidence="4" type="ORF">OPDIPICF_00892</name>
</gene>
<protein>
    <recommendedName>
        <fullName evidence="3">Thioredoxin-like fold domain-containing protein</fullName>
    </recommendedName>
</protein>